<protein>
    <recommendedName>
        <fullName evidence="1">HRDC domain-containing protein</fullName>
    </recommendedName>
</protein>
<dbReference type="Pfam" id="PF01612">
    <property type="entry name" value="DNA_pol_A_exo1"/>
    <property type="match status" value="1"/>
</dbReference>
<dbReference type="SUPFAM" id="SSF53098">
    <property type="entry name" value="Ribonuclease H-like"/>
    <property type="match status" value="1"/>
</dbReference>
<dbReference type="Gene3D" id="3.30.420.10">
    <property type="entry name" value="Ribonuclease H-like superfamily/Ribonuclease H"/>
    <property type="match status" value="1"/>
</dbReference>
<dbReference type="PROSITE" id="PS50967">
    <property type="entry name" value="HRDC"/>
    <property type="match status" value="1"/>
</dbReference>
<accession>A0A381TSB2</accession>
<dbReference type="CDD" id="cd06142">
    <property type="entry name" value="RNaseD_exo"/>
    <property type="match status" value="1"/>
</dbReference>
<dbReference type="Pfam" id="PF00570">
    <property type="entry name" value="HRDC"/>
    <property type="match status" value="1"/>
</dbReference>
<reference evidence="2" key="1">
    <citation type="submission" date="2018-05" db="EMBL/GenBank/DDBJ databases">
        <authorList>
            <person name="Lanie J.A."/>
            <person name="Ng W.-L."/>
            <person name="Kazmierczak K.M."/>
            <person name="Andrzejewski T.M."/>
            <person name="Davidsen T.M."/>
            <person name="Wayne K.J."/>
            <person name="Tettelin H."/>
            <person name="Glass J.I."/>
            <person name="Rusch D."/>
            <person name="Podicherti R."/>
            <person name="Tsui H.-C.T."/>
            <person name="Winkler M.E."/>
        </authorList>
    </citation>
    <scope>NUCLEOTIDE SEQUENCE</scope>
</reference>
<dbReference type="InterPro" id="IPR051086">
    <property type="entry name" value="RNase_D-like"/>
</dbReference>
<proteinExistence type="predicted"/>
<gene>
    <name evidence="2" type="ORF">METZ01_LOCUS71780</name>
</gene>
<organism evidence="2">
    <name type="scientific">marine metagenome</name>
    <dbReference type="NCBI Taxonomy" id="408172"/>
    <lineage>
        <taxon>unclassified sequences</taxon>
        <taxon>metagenomes</taxon>
        <taxon>ecological metagenomes</taxon>
    </lineage>
</organism>
<dbReference type="InterPro" id="IPR002562">
    <property type="entry name" value="3'-5'_exonuclease_dom"/>
</dbReference>
<dbReference type="SUPFAM" id="SSF47819">
    <property type="entry name" value="HRDC-like"/>
    <property type="match status" value="1"/>
</dbReference>
<sequence>MSPLGEVLSDASVTKILHSGDYDIRSLHRDYGFQFENVFDTSIAAGFLGSKRLGLDAILKEYLDVEVTKDKKLQRSDWTDRPLSKEALAYAANDVRYLGEARQNMLDRLTEKGRSTWAEEECVRLSSVRFEQRDEETAFFHVKGSKDLDGRGLAILRSLYDFREDEAIGKDRPPFKIVSDSVLVAIAREPDGEYSEIKGIGWWGRSEKRKRLSEVVFEAKNREPVFRPRNEGRRGPHLSHREREMANQRLKDLKQWRKNLGQKLELDPSLLWPTPSLSRLARLPEGLQAEFDQAEVRRWQVKEFADSLASCLDELS</sequence>
<evidence type="ECO:0000259" key="1">
    <source>
        <dbReference type="PROSITE" id="PS50967"/>
    </source>
</evidence>
<dbReference type="Gene3D" id="1.10.150.80">
    <property type="entry name" value="HRDC domain"/>
    <property type="match status" value="1"/>
</dbReference>
<feature type="domain" description="HRDC" evidence="1">
    <location>
        <begin position="149"/>
        <end position="231"/>
    </location>
</feature>
<dbReference type="EMBL" id="UINC01005079">
    <property type="protein sequence ID" value="SVA18926.1"/>
    <property type="molecule type" value="Genomic_DNA"/>
</dbReference>
<dbReference type="InterPro" id="IPR044876">
    <property type="entry name" value="HRDC_dom_sf"/>
</dbReference>
<evidence type="ECO:0000313" key="2">
    <source>
        <dbReference type="EMBL" id="SVA18926.1"/>
    </source>
</evidence>
<dbReference type="PANTHER" id="PTHR47649">
    <property type="entry name" value="RIBONUCLEASE D"/>
    <property type="match status" value="1"/>
</dbReference>
<dbReference type="GO" id="GO:0006139">
    <property type="term" value="P:nucleobase-containing compound metabolic process"/>
    <property type="evidence" value="ECO:0007669"/>
    <property type="project" value="InterPro"/>
</dbReference>
<dbReference type="InterPro" id="IPR002121">
    <property type="entry name" value="HRDC_dom"/>
</dbReference>
<dbReference type="AlphaFoldDB" id="A0A381TSB2"/>
<dbReference type="GO" id="GO:0003676">
    <property type="term" value="F:nucleic acid binding"/>
    <property type="evidence" value="ECO:0007669"/>
    <property type="project" value="InterPro"/>
</dbReference>
<dbReference type="InterPro" id="IPR012337">
    <property type="entry name" value="RNaseH-like_sf"/>
</dbReference>
<dbReference type="PANTHER" id="PTHR47649:SF1">
    <property type="entry name" value="RIBONUCLEASE D"/>
    <property type="match status" value="1"/>
</dbReference>
<dbReference type="GO" id="GO:0000166">
    <property type="term" value="F:nucleotide binding"/>
    <property type="evidence" value="ECO:0007669"/>
    <property type="project" value="InterPro"/>
</dbReference>
<dbReference type="GO" id="GO:0008408">
    <property type="term" value="F:3'-5' exonuclease activity"/>
    <property type="evidence" value="ECO:0007669"/>
    <property type="project" value="InterPro"/>
</dbReference>
<dbReference type="InterPro" id="IPR036397">
    <property type="entry name" value="RNaseH_sf"/>
</dbReference>
<dbReference type="InterPro" id="IPR010997">
    <property type="entry name" value="HRDC-like_sf"/>
</dbReference>
<name>A0A381TSB2_9ZZZZ</name>